<dbReference type="Proteomes" id="UP001602245">
    <property type="component" value="Unassembled WGS sequence"/>
</dbReference>
<dbReference type="Pfam" id="PF01557">
    <property type="entry name" value="FAA_hydrolase"/>
    <property type="match status" value="1"/>
</dbReference>
<dbReference type="PANTHER" id="PTHR42796">
    <property type="entry name" value="FUMARYLACETOACETATE HYDROLASE DOMAIN-CONTAINING PROTEIN 2A-RELATED"/>
    <property type="match status" value="1"/>
</dbReference>
<keyword evidence="2" id="KW-0479">Metal-binding</keyword>
<evidence type="ECO:0000313" key="4">
    <source>
        <dbReference type="EMBL" id="MFF5297473.1"/>
    </source>
</evidence>
<sequence>MRFGTIDGRLALVRDGLALDVAAHSDLPADPLAALARFDELAAWAASRDISDFSAKGVLGPPVPNPRQVFAVALNYRPHAAEAGFQPPDEPLIFTKFPSCIAGPITEVTLPPGKPDWEIEVVAVIGRGGFRIGRDRAWAAVAGLTVGQDLSERGVQLRGAPAQFSLGKSFPGFGPIGPVAVTPDEFPDRDDIGFECHLGDELVQHGRTNQMIFPIDDLVARISAVCPLLPGDLIFTGTPAGVGNRRNPPRYLQPGETLVSRVEGIGEIRQTFR</sequence>
<dbReference type="InterPro" id="IPR011234">
    <property type="entry name" value="Fumarylacetoacetase-like_C"/>
</dbReference>
<dbReference type="PANTHER" id="PTHR42796:SF4">
    <property type="entry name" value="FUMARYLACETOACETATE HYDROLASE DOMAIN-CONTAINING PROTEIN 2A"/>
    <property type="match status" value="1"/>
</dbReference>
<protein>
    <submittedName>
        <fullName evidence="4">Fumarylacetoacetate hydrolase family protein</fullName>
    </submittedName>
</protein>
<dbReference type="InterPro" id="IPR051121">
    <property type="entry name" value="FAH"/>
</dbReference>
<keyword evidence="4" id="KW-0378">Hydrolase</keyword>
<proteinExistence type="inferred from homology"/>
<comment type="caution">
    <text evidence="4">The sequence shown here is derived from an EMBL/GenBank/DDBJ whole genome shotgun (WGS) entry which is preliminary data.</text>
</comment>
<comment type="similarity">
    <text evidence="1">Belongs to the FAH family.</text>
</comment>
<dbReference type="RefSeq" id="WP_020511986.1">
    <property type="nucleotide sequence ID" value="NZ_JBIAZU010000011.1"/>
</dbReference>
<gene>
    <name evidence="4" type="ORF">ACFY35_49270</name>
</gene>
<keyword evidence="5" id="KW-1185">Reference proteome</keyword>
<organism evidence="4 5">
    <name type="scientific">Paractinoplanes globisporus</name>
    <dbReference type="NCBI Taxonomy" id="113565"/>
    <lineage>
        <taxon>Bacteria</taxon>
        <taxon>Bacillati</taxon>
        <taxon>Actinomycetota</taxon>
        <taxon>Actinomycetes</taxon>
        <taxon>Micromonosporales</taxon>
        <taxon>Micromonosporaceae</taxon>
        <taxon>Paractinoplanes</taxon>
    </lineage>
</organism>
<reference evidence="4 5" key="1">
    <citation type="submission" date="2024-10" db="EMBL/GenBank/DDBJ databases">
        <title>The Natural Products Discovery Center: Release of the First 8490 Sequenced Strains for Exploring Actinobacteria Biosynthetic Diversity.</title>
        <authorList>
            <person name="Kalkreuter E."/>
            <person name="Kautsar S.A."/>
            <person name="Yang D."/>
            <person name="Bader C.D."/>
            <person name="Teijaro C.N."/>
            <person name="Fluegel L."/>
            <person name="Davis C.M."/>
            <person name="Simpson J.R."/>
            <person name="Lauterbach L."/>
            <person name="Steele A.D."/>
            <person name="Gui C."/>
            <person name="Meng S."/>
            <person name="Li G."/>
            <person name="Viehrig K."/>
            <person name="Ye F."/>
            <person name="Su P."/>
            <person name="Kiefer A.F."/>
            <person name="Nichols A."/>
            <person name="Cepeda A.J."/>
            <person name="Yan W."/>
            <person name="Fan B."/>
            <person name="Jiang Y."/>
            <person name="Adhikari A."/>
            <person name="Zheng C.-J."/>
            <person name="Schuster L."/>
            <person name="Cowan T.M."/>
            <person name="Smanski M.J."/>
            <person name="Chevrette M.G."/>
            <person name="De Carvalho L.P.S."/>
            <person name="Shen B."/>
        </authorList>
    </citation>
    <scope>NUCLEOTIDE SEQUENCE [LARGE SCALE GENOMIC DNA]</scope>
    <source>
        <strain evidence="4 5">NPDC000087</strain>
    </source>
</reference>
<dbReference type="InterPro" id="IPR036663">
    <property type="entry name" value="Fumarylacetoacetase_C_sf"/>
</dbReference>
<name>A0ABW6WWW1_9ACTN</name>
<dbReference type="GO" id="GO:0016787">
    <property type="term" value="F:hydrolase activity"/>
    <property type="evidence" value="ECO:0007669"/>
    <property type="project" value="UniProtKB-KW"/>
</dbReference>
<evidence type="ECO:0000313" key="5">
    <source>
        <dbReference type="Proteomes" id="UP001602245"/>
    </source>
</evidence>
<evidence type="ECO:0000259" key="3">
    <source>
        <dbReference type="Pfam" id="PF01557"/>
    </source>
</evidence>
<accession>A0ABW6WWW1</accession>
<feature type="domain" description="Fumarylacetoacetase-like C-terminal" evidence="3">
    <location>
        <begin position="69"/>
        <end position="272"/>
    </location>
</feature>
<dbReference type="SUPFAM" id="SSF56529">
    <property type="entry name" value="FAH"/>
    <property type="match status" value="1"/>
</dbReference>
<evidence type="ECO:0000256" key="2">
    <source>
        <dbReference type="ARBA" id="ARBA00022723"/>
    </source>
</evidence>
<dbReference type="Gene3D" id="3.90.850.10">
    <property type="entry name" value="Fumarylacetoacetase-like, C-terminal domain"/>
    <property type="match status" value="1"/>
</dbReference>
<dbReference type="EMBL" id="JBIAZU010000011">
    <property type="protein sequence ID" value="MFF5297473.1"/>
    <property type="molecule type" value="Genomic_DNA"/>
</dbReference>
<evidence type="ECO:0000256" key="1">
    <source>
        <dbReference type="ARBA" id="ARBA00010211"/>
    </source>
</evidence>